<dbReference type="Proteomes" id="UP001054945">
    <property type="component" value="Unassembled WGS sequence"/>
</dbReference>
<protein>
    <submittedName>
        <fullName evidence="1">Uncharacterized protein</fullName>
    </submittedName>
</protein>
<dbReference type="EMBL" id="BPLR01008307">
    <property type="protein sequence ID" value="GIY23739.1"/>
    <property type="molecule type" value="Genomic_DNA"/>
</dbReference>
<gene>
    <name evidence="1" type="ORF">CEXT_669261</name>
</gene>
<dbReference type="AlphaFoldDB" id="A0AAV4RSR6"/>
<comment type="caution">
    <text evidence="1">The sequence shown here is derived from an EMBL/GenBank/DDBJ whole genome shotgun (WGS) entry which is preliminary data.</text>
</comment>
<evidence type="ECO:0000313" key="2">
    <source>
        <dbReference type="Proteomes" id="UP001054945"/>
    </source>
</evidence>
<keyword evidence="2" id="KW-1185">Reference proteome</keyword>
<proteinExistence type="predicted"/>
<name>A0AAV4RSR6_CAEEX</name>
<accession>A0AAV4RSR6</accession>
<organism evidence="1 2">
    <name type="scientific">Caerostris extrusa</name>
    <name type="common">Bark spider</name>
    <name type="synonym">Caerostris bankana</name>
    <dbReference type="NCBI Taxonomy" id="172846"/>
    <lineage>
        <taxon>Eukaryota</taxon>
        <taxon>Metazoa</taxon>
        <taxon>Ecdysozoa</taxon>
        <taxon>Arthropoda</taxon>
        <taxon>Chelicerata</taxon>
        <taxon>Arachnida</taxon>
        <taxon>Araneae</taxon>
        <taxon>Araneomorphae</taxon>
        <taxon>Entelegynae</taxon>
        <taxon>Araneoidea</taxon>
        <taxon>Araneidae</taxon>
        <taxon>Caerostris</taxon>
    </lineage>
</organism>
<sequence>MRPTKAPLQKMVKEEIENRFLPGRHVKKNCLPLLKQAFNRTRGSHDAAPSFFNDILAKSKPNLSRHSSREWMGHSLLSAHDESRTDSFRRPVLTRIGMDSHDSDSSDWMMRFVN</sequence>
<evidence type="ECO:0000313" key="1">
    <source>
        <dbReference type="EMBL" id="GIY23739.1"/>
    </source>
</evidence>
<reference evidence="1 2" key="1">
    <citation type="submission" date="2021-06" db="EMBL/GenBank/DDBJ databases">
        <title>Caerostris extrusa draft genome.</title>
        <authorList>
            <person name="Kono N."/>
            <person name="Arakawa K."/>
        </authorList>
    </citation>
    <scope>NUCLEOTIDE SEQUENCE [LARGE SCALE GENOMIC DNA]</scope>
</reference>